<comment type="caution">
    <text evidence="2">The sequence shown here is derived from an EMBL/GenBank/DDBJ whole genome shotgun (WGS) entry which is preliminary data.</text>
</comment>
<name>A0A1N7SK40_9BURK</name>
<proteinExistence type="predicted"/>
<dbReference type="Proteomes" id="UP000195569">
    <property type="component" value="Unassembled WGS sequence"/>
</dbReference>
<dbReference type="AlphaFoldDB" id="A0A1N7SK40"/>
<accession>A0A1N7SK40</accession>
<sequence>MGRSALGKSRVDRTEDAAPETLSRFAGEGIRLEGLSRHFLPVLFEERQSVSLADRRTVANRPPASGS</sequence>
<reference evidence="2" key="1">
    <citation type="submission" date="2016-12" db="EMBL/GenBank/DDBJ databases">
        <authorList>
            <person name="Moulin L."/>
        </authorList>
    </citation>
    <scope>NUCLEOTIDE SEQUENCE [LARGE SCALE GENOMIC DNA]</scope>
    <source>
        <strain evidence="2">STM 7183</strain>
    </source>
</reference>
<keyword evidence="3" id="KW-1185">Reference proteome</keyword>
<dbReference type="EMBL" id="CYGY02000056">
    <property type="protein sequence ID" value="SIT47335.1"/>
    <property type="molecule type" value="Genomic_DNA"/>
</dbReference>
<gene>
    <name evidence="2" type="ORF">BN2476_560112</name>
</gene>
<evidence type="ECO:0000256" key="1">
    <source>
        <dbReference type="SAM" id="MobiDB-lite"/>
    </source>
</evidence>
<feature type="region of interest" description="Disordered" evidence="1">
    <location>
        <begin position="1"/>
        <end position="20"/>
    </location>
</feature>
<protein>
    <submittedName>
        <fullName evidence="2">Uncharacterized protein</fullName>
    </submittedName>
</protein>
<evidence type="ECO:0000313" key="2">
    <source>
        <dbReference type="EMBL" id="SIT47335.1"/>
    </source>
</evidence>
<evidence type="ECO:0000313" key="3">
    <source>
        <dbReference type="Proteomes" id="UP000195569"/>
    </source>
</evidence>
<organism evidence="2 3">
    <name type="scientific">Paraburkholderia piptadeniae</name>
    <dbReference type="NCBI Taxonomy" id="1701573"/>
    <lineage>
        <taxon>Bacteria</taxon>
        <taxon>Pseudomonadati</taxon>
        <taxon>Pseudomonadota</taxon>
        <taxon>Betaproteobacteria</taxon>
        <taxon>Burkholderiales</taxon>
        <taxon>Burkholderiaceae</taxon>
        <taxon>Paraburkholderia</taxon>
    </lineage>
</organism>